<organism evidence="1 2">
    <name type="scientific">Pyropia yezoensis</name>
    <name type="common">Susabi-nori</name>
    <name type="synonym">Porphyra yezoensis</name>
    <dbReference type="NCBI Taxonomy" id="2788"/>
    <lineage>
        <taxon>Eukaryota</taxon>
        <taxon>Rhodophyta</taxon>
        <taxon>Bangiophyceae</taxon>
        <taxon>Bangiales</taxon>
        <taxon>Bangiaceae</taxon>
        <taxon>Pyropia</taxon>
    </lineage>
</organism>
<dbReference type="EMBL" id="CM020618">
    <property type="protein sequence ID" value="KAK1858531.1"/>
    <property type="molecule type" value="Genomic_DNA"/>
</dbReference>
<keyword evidence="2" id="KW-1185">Reference proteome</keyword>
<reference evidence="1" key="1">
    <citation type="submission" date="2019-11" db="EMBL/GenBank/DDBJ databases">
        <title>Nori genome reveals adaptations in red seaweeds to the harsh intertidal environment.</title>
        <authorList>
            <person name="Wang D."/>
            <person name="Mao Y."/>
        </authorList>
    </citation>
    <scope>NUCLEOTIDE SEQUENCE</scope>
    <source>
        <tissue evidence="1">Gametophyte</tissue>
    </source>
</reference>
<gene>
    <name evidence="1" type="ORF">I4F81_001132</name>
</gene>
<sequence length="618" mass="67474">MDPKLFTKAVVVEGLQHLSSREVYVRALPMLIKKELYPSWAAAHESLLHVFTEYDVSRSSSEEPTRDFDSTNGLLFRLIRYKAAAAVTRSRGRVSEGLVEFISFEPTSSHPWCAYETRLLCKRNERKGAASYRRRLSHLTDDDERRLLRAANSSALSSVRKATTYSMRTAAEKARGLRPLKKRPCGGVAAPDLIPARKRLIAMKRRVFERCDRVGHSMVTLDQNGDAVAWSYVRGSGLTGVRHYEAADGTGMRLACHSHKQRKKVPVAAPSNWASGAAASSADYGFLAGDEDERPDPTDRPLNRAELSVLRNSTFENSDGSGVETIDAVAFDIVAAVRASIALRTKRCTAKNVLNGSAAAWSLGADGGPVMRSAITLFNLTLSADWLVAGRTAMVPVLYFLAGEHLCNHLLPFSMPFDPDVRCDGPVCVEDDASDIVGVPVESCILSMCSLALLMAAAWRLAFTAPMEERSKAVAVMELASGLLAPIWSALKPLDKESKGSGVASLYLHAALVHARDSLGENSPAEAVMNDDHVERTIRDMSKHVKTRVSNVARAQAITELQALVDDAEACTTRGGLAAELKIYTERIEVCACCRKDLSEPEFSDIRAPWSAQSTHRG</sequence>
<proteinExistence type="predicted"/>
<dbReference type="Proteomes" id="UP000798662">
    <property type="component" value="Chromosome 1"/>
</dbReference>
<evidence type="ECO:0000313" key="2">
    <source>
        <dbReference type="Proteomes" id="UP000798662"/>
    </source>
</evidence>
<protein>
    <submittedName>
        <fullName evidence="1">Uncharacterized protein</fullName>
    </submittedName>
</protein>
<accession>A0ACC3BM35</accession>
<comment type="caution">
    <text evidence="1">The sequence shown here is derived from an EMBL/GenBank/DDBJ whole genome shotgun (WGS) entry which is preliminary data.</text>
</comment>
<evidence type="ECO:0000313" key="1">
    <source>
        <dbReference type="EMBL" id="KAK1858531.1"/>
    </source>
</evidence>
<name>A0ACC3BM35_PYRYE</name>